<keyword evidence="12 18" id="KW-0443">Lipid metabolism</keyword>
<keyword evidence="11 18" id="KW-0808">Transferase</keyword>
<comment type="domain">
    <text evidence="18">The HXXXXD motif is essential for acyltransferase activity and may constitute the binding site for the phosphate moiety of the glycerol-3-phosphate.</text>
</comment>
<evidence type="ECO:0000259" key="20">
    <source>
        <dbReference type="SMART" id="SM00563"/>
    </source>
</evidence>
<evidence type="ECO:0000256" key="19">
    <source>
        <dbReference type="SAM" id="Phobius"/>
    </source>
</evidence>
<comment type="catalytic activity">
    <reaction evidence="1 18">
        <text>a 1-acyl-sn-glycero-3-phosphate + an acyl-CoA = a 1,2-diacyl-sn-glycero-3-phosphate + CoA</text>
        <dbReference type="Rhea" id="RHEA:19709"/>
        <dbReference type="ChEBI" id="CHEBI:57287"/>
        <dbReference type="ChEBI" id="CHEBI:57970"/>
        <dbReference type="ChEBI" id="CHEBI:58342"/>
        <dbReference type="ChEBI" id="CHEBI:58608"/>
        <dbReference type="EC" id="2.3.1.51"/>
    </reaction>
</comment>
<dbReference type="CDD" id="cd07989">
    <property type="entry name" value="LPLAT_AGPAT-like"/>
    <property type="match status" value="1"/>
</dbReference>
<dbReference type="KEGG" id="csm:CSUB8521_0753"/>
<keyword evidence="13 19" id="KW-0472">Membrane</keyword>
<dbReference type="SUPFAM" id="SSF69593">
    <property type="entry name" value="Glycerol-3-phosphate (1)-acyltransferase"/>
    <property type="match status" value="1"/>
</dbReference>
<keyword evidence="8" id="KW-1003">Cell membrane</keyword>
<proteinExistence type="inferred from homology"/>
<dbReference type="EMBL" id="CP007772">
    <property type="protein sequence ID" value="AJC90602.1"/>
    <property type="molecule type" value="Genomic_DNA"/>
</dbReference>
<keyword evidence="10" id="KW-0997">Cell inner membrane</keyword>
<evidence type="ECO:0000256" key="16">
    <source>
        <dbReference type="ARBA" id="ARBA00023315"/>
    </source>
</evidence>
<dbReference type="GO" id="GO:0016024">
    <property type="term" value="P:CDP-diacylglycerol biosynthetic process"/>
    <property type="evidence" value="ECO:0007669"/>
    <property type="project" value="UniProtKB-UniPathway"/>
</dbReference>
<organism evidence="21 22">
    <name type="scientific">Campylobacter subantarcticus LMG 24374</name>
    <dbReference type="NCBI Taxonomy" id="1388751"/>
    <lineage>
        <taxon>Bacteria</taxon>
        <taxon>Pseudomonadati</taxon>
        <taxon>Campylobacterota</taxon>
        <taxon>Epsilonproteobacteria</taxon>
        <taxon>Campylobacterales</taxon>
        <taxon>Campylobacteraceae</taxon>
        <taxon>Campylobacter</taxon>
    </lineage>
</organism>
<dbReference type="OrthoDB" id="9809618at2"/>
<evidence type="ECO:0000256" key="18">
    <source>
        <dbReference type="RuleBase" id="RU361267"/>
    </source>
</evidence>
<evidence type="ECO:0000256" key="4">
    <source>
        <dbReference type="ARBA" id="ARBA00005189"/>
    </source>
</evidence>
<dbReference type="UniPathway" id="UPA00557">
    <property type="reaction ID" value="UER00613"/>
</dbReference>
<evidence type="ECO:0000256" key="6">
    <source>
        <dbReference type="ARBA" id="ARBA00013211"/>
    </source>
</evidence>
<evidence type="ECO:0000256" key="15">
    <source>
        <dbReference type="ARBA" id="ARBA00023264"/>
    </source>
</evidence>
<evidence type="ECO:0000256" key="3">
    <source>
        <dbReference type="ARBA" id="ARBA00004728"/>
    </source>
</evidence>
<evidence type="ECO:0000256" key="7">
    <source>
        <dbReference type="ARBA" id="ARBA00016139"/>
    </source>
</evidence>
<evidence type="ECO:0000256" key="17">
    <source>
        <dbReference type="ARBA" id="ARBA00037183"/>
    </source>
</evidence>
<dbReference type="InterPro" id="IPR004552">
    <property type="entry name" value="AGP_acyltrans"/>
</dbReference>
<evidence type="ECO:0000313" key="22">
    <source>
        <dbReference type="Proteomes" id="UP000031135"/>
    </source>
</evidence>
<dbReference type="InterPro" id="IPR002123">
    <property type="entry name" value="Plipid/glycerol_acylTrfase"/>
</dbReference>
<dbReference type="PANTHER" id="PTHR10434">
    <property type="entry name" value="1-ACYL-SN-GLYCEROL-3-PHOSPHATE ACYLTRANSFERASE"/>
    <property type="match status" value="1"/>
</dbReference>
<dbReference type="Pfam" id="PF01553">
    <property type="entry name" value="Acyltransferase"/>
    <property type="match status" value="1"/>
</dbReference>
<dbReference type="Proteomes" id="UP000031135">
    <property type="component" value="Chromosome"/>
</dbReference>
<dbReference type="GO" id="GO:0005886">
    <property type="term" value="C:plasma membrane"/>
    <property type="evidence" value="ECO:0007669"/>
    <property type="project" value="UniProtKB-SubCell"/>
</dbReference>
<evidence type="ECO:0000313" key="21">
    <source>
        <dbReference type="EMBL" id="AJC90602.1"/>
    </source>
</evidence>
<comment type="similarity">
    <text evidence="5 18">Belongs to the 1-acyl-sn-glycerol-3-phosphate acyltransferase family.</text>
</comment>
<evidence type="ECO:0000256" key="8">
    <source>
        <dbReference type="ARBA" id="ARBA00022475"/>
    </source>
</evidence>
<gene>
    <name evidence="21" type="primary">plsC</name>
    <name evidence="21" type="ORF">CSUB8521_0753</name>
</gene>
<reference evidence="21 22" key="1">
    <citation type="journal article" date="2014" name="Genome Biol. Evol.">
        <title>Comparative Genomics of the Campylobacter lari Group.</title>
        <authorList>
            <person name="Miller W.G."/>
            <person name="Yee E."/>
            <person name="Chapman M.H."/>
            <person name="Smith T.P."/>
            <person name="Bono J.L."/>
            <person name="Huynh S."/>
            <person name="Parker C.T."/>
            <person name="Vandamme P."/>
            <person name="Luong K."/>
            <person name="Korlach J."/>
        </authorList>
    </citation>
    <scope>NUCLEOTIDE SEQUENCE [LARGE SCALE GENOMIC DNA]</scope>
    <source>
        <strain evidence="21 22">LMG 24374</strain>
    </source>
</reference>
<keyword evidence="15 18" id="KW-1208">Phospholipid metabolism</keyword>
<keyword evidence="19" id="KW-0812">Transmembrane</keyword>
<comment type="pathway">
    <text evidence="3">Phospholipid metabolism; CDP-diacylglycerol biosynthesis; CDP-diacylglycerol from sn-glycerol 3-phosphate: step 2/3.</text>
</comment>
<feature type="transmembrane region" description="Helical" evidence="19">
    <location>
        <begin position="12"/>
        <end position="30"/>
    </location>
</feature>
<dbReference type="RefSeq" id="WP_039663539.1">
    <property type="nucleotide sequence ID" value="NZ_CP007772.1"/>
</dbReference>
<keyword evidence="9 18" id="KW-0444">Lipid biosynthesis</keyword>
<dbReference type="GO" id="GO:0003841">
    <property type="term" value="F:1-acylglycerol-3-phosphate O-acyltransferase activity"/>
    <property type="evidence" value="ECO:0007669"/>
    <property type="project" value="UniProtKB-UniRule"/>
</dbReference>
<comment type="function">
    <text evidence="17">Converts lysophosphatidic acid (LPA) into phosphatidic acid by incorporating acyl moiety at the 2 position.</text>
</comment>
<sequence>MKIYQRFKALIFWIEFILSIIFLCIAFLLLQSQEKIWKIRKAWSKLQKYVINYKIQTQGSIHPQANLLLINHQSLLDIVVLEDLCPKNISWIAKKELGELPVFKTLIKKPKIICIDRSPKGLVKLLKEAKERLKEDRILAIFPEGTRSKTQKLLKFKVGAKILSEKLNLKVQPVVIVDSAKILDTQNFSANSGVLKVVFLDLVDISKDDWLDQTREKMQAILDSERTQV</sequence>
<name>A0A0A8H9G0_9BACT</name>
<evidence type="ECO:0000256" key="14">
    <source>
        <dbReference type="ARBA" id="ARBA00023209"/>
    </source>
</evidence>
<evidence type="ECO:0000256" key="11">
    <source>
        <dbReference type="ARBA" id="ARBA00022679"/>
    </source>
</evidence>
<evidence type="ECO:0000256" key="9">
    <source>
        <dbReference type="ARBA" id="ARBA00022516"/>
    </source>
</evidence>
<evidence type="ECO:0000256" key="10">
    <source>
        <dbReference type="ARBA" id="ARBA00022519"/>
    </source>
</evidence>
<evidence type="ECO:0000256" key="12">
    <source>
        <dbReference type="ARBA" id="ARBA00023098"/>
    </source>
</evidence>
<evidence type="ECO:0000256" key="1">
    <source>
        <dbReference type="ARBA" id="ARBA00001141"/>
    </source>
</evidence>
<protein>
    <recommendedName>
        <fullName evidence="7 18">1-acyl-sn-glycerol-3-phosphate acyltransferase</fullName>
        <ecNumber evidence="6 18">2.3.1.51</ecNumber>
    </recommendedName>
</protein>
<keyword evidence="14 18" id="KW-0594">Phospholipid biosynthesis</keyword>
<evidence type="ECO:0000256" key="2">
    <source>
        <dbReference type="ARBA" id="ARBA00004417"/>
    </source>
</evidence>
<evidence type="ECO:0000256" key="5">
    <source>
        <dbReference type="ARBA" id="ARBA00008655"/>
    </source>
</evidence>
<accession>A0A0A8H9G0</accession>
<dbReference type="HOGENOM" id="CLU_027938_6_3_7"/>
<comment type="subcellular location">
    <subcellularLocation>
        <location evidence="2">Cell inner membrane</location>
        <topology evidence="2">Peripheral membrane protein</topology>
    </subcellularLocation>
</comment>
<feature type="domain" description="Phospholipid/glycerol acyltransferase" evidence="20">
    <location>
        <begin position="66"/>
        <end position="179"/>
    </location>
</feature>
<dbReference type="AlphaFoldDB" id="A0A0A8H9G0"/>
<dbReference type="GO" id="GO:0006654">
    <property type="term" value="P:phosphatidic acid biosynthetic process"/>
    <property type="evidence" value="ECO:0007669"/>
    <property type="project" value="TreeGrafter"/>
</dbReference>
<dbReference type="NCBIfam" id="TIGR00530">
    <property type="entry name" value="AGP_acyltrn"/>
    <property type="match status" value="1"/>
</dbReference>
<comment type="pathway">
    <text evidence="4">Lipid metabolism.</text>
</comment>
<keyword evidence="16 18" id="KW-0012">Acyltransferase</keyword>
<dbReference type="PANTHER" id="PTHR10434:SF59">
    <property type="entry name" value="1-ACYL-SN-GLYCEROL-3-PHOSPHATE ACYLTRANSFERASE"/>
    <property type="match status" value="1"/>
</dbReference>
<evidence type="ECO:0000256" key="13">
    <source>
        <dbReference type="ARBA" id="ARBA00023136"/>
    </source>
</evidence>
<dbReference type="SMART" id="SM00563">
    <property type="entry name" value="PlsC"/>
    <property type="match status" value="1"/>
</dbReference>
<dbReference type="EC" id="2.3.1.51" evidence="6 18"/>
<keyword evidence="19" id="KW-1133">Transmembrane helix</keyword>